<keyword evidence="1" id="KW-0732">Signal</keyword>
<comment type="caution">
    <text evidence="2">The sequence shown here is derived from an EMBL/GenBank/DDBJ whole genome shotgun (WGS) entry which is preliminary data.</text>
</comment>
<proteinExistence type="predicted"/>
<feature type="signal peptide" evidence="1">
    <location>
        <begin position="1"/>
        <end position="22"/>
    </location>
</feature>
<dbReference type="Proteomes" id="UP000663881">
    <property type="component" value="Unassembled WGS sequence"/>
</dbReference>
<protein>
    <recommendedName>
        <fullName evidence="4">TNFR-Cys domain-containing protein</fullName>
    </recommendedName>
</protein>
<accession>A0A820PCA8</accession>
<evidence type="ECO:0000313" key="2">
    <source>
        <dbReference type="EMBL" id="CAF4402669.1"/>
    </source>
</evidence>
<sequence>MLISSSIILLFCLSTHIHLISSFSIHDKILLPLDTRLLSTRMLQCNASCVNCTSKPFVYNTSCYIGGECYEENQTRLKGNVSCLQCQPHNIQTQWSFNSECSAGDLCFNPKFISEHICSEIVIKNFYLNHENATIVFYNVY</sequence>
<dbReference type="AlphaFoldDB" id="A0A820PCA8"/>
<evidence type="ECO:0000256" key="1">
    <source>
        <dbReference type="SAM" id="SignalP"/>
    </source>
</evidence>
<organism evidence="2 3">
    <name type="scientific">Adineta steineri</name>
    <dbReference type="NCBI Taxonomy" id="433720"/>
    <lineage>
        <taxon>Eukaryota</taxon>
        <taxon>Metazoa</taxon>
        <taxon>Spiralia</taxon>
        <taxon>Gnathifera</taxon>
        <taxon>Rotifera</taxon>
        <taxon>Eurotatoria</taxon>
        <taxon>Bdelloidea</taxon>
        <taxon>Adinetida</taxon>
        <taxon>Adinetidae</taxon>
        <taxon>Adineta</taxon>
    </lineage>
</organism>
<reference evidence="2" key="1">
    <citation type="submission" date="2021-02" db="EMBL/GenBank/DDBJ databases">
        <authorList>
            <person name="Nowell W R."/>
        </authorList>
    </citation>
    <scope>NUCLEOTIDE SEQUENCE</scope>
</reference>
<gene>
    <name evidence="2" type="ORF">OKA104_LOCUS51485</name>
</gene>
<name>A0A820PCA8_9BILA</name>
<evidence type="ECO:0008006" key="4">
    <source>
        <dbReference type="Google" id="ProtNLM"/>
    </source>
</evidence>
<evidence type="ECO:0000313" key="3">
    <source>
        <dbReference type="Proteomes" id="UP000663881"/>
    </source>
</evidence>
<feature type="chain" id="PRO_5032896624" description="TNFR-Cys domain-containing protein" evidence="1">
    <location>
        <begin position="23"/>
        <end position="141"/>
    </location>
</feature>
<dbReference type="EMBL" id="CAJOAY010027973">
    <property type="protein sequence ID" value="CAF4402669.1"/>
    <property type="molecule type" value="Genomic_DNA"/>
</dbReference>